<evidence type="ECO:0000313" key="2">
    <source>
        <dbReference type="EMBL" id="TYS62181.1"/>
    </source>
</evidence>
<organism evidence="2 3">
    <name type="scientific">Bacillus infantis</name>
    <dbReference type="NCBI Taxonomy" id="324767"/>
    <lineage>
        <taxon>Bacteria</taxon>
        <taxon>Bacillati</taxon>
        <taxon>Bacillota</taxon>
        <taxon>Bacilli</taxon>
        <taxon>Bacillales</taxon>
        <taxon>Bacillaceae</taxon>
        <taxon>Bacillus</taxon>
    </lineage>
</organism>
<evidence type="ECO:0000313" key="3">
    <source>
        <dbReference type="Proteomes" id="UP000323732"/>
    </source>
</evidence>
<dbReference type="NCBIfam" id="NF006750">
    <property type="entry name" value="PRK09272.1-3"/>
    <property type="match status" value="1"/>
</dbReference>
<feature type="transmembrane region" description="Helical" evidence="1">
    <location>
        <begin position="86"/>
        <end position="107"/>
    </location>
</feature>
<dbReference type="EMBL" id="VTES01000005">
    <property type="protein sequence ID" value="TYS62181.1"/>
    <property type="molecule type" value="Genomic_DNA"/>
</dbReference>
<keyword evidence="1" id="KW-1133">Transmembrane helix</keyword>
<dbReference type="Proteomes" id="UP000323732">
    <property type="component" value="Unassembled WGS sequence"/>
</dbReference>
<dbReference type="GeneID" id="97347826"/>
<accession>A0A5D4SHK3</accession>
<reference evidence="2 3" key="1">
    <citation type="submission" date="2019-08" db="EMBL/GenBank/DDBJ databases">
        <title>Bacillus genomes from the desert of Cuatro Cienegas, Coahuila.</title>
        <authorList>
            <person name="Olmedo-Alvarez G."/>
        </authorList>
    </citation>
    <scope>NUCLEOTIDE SEQUENCE [LARGE SCALE GENOMIC DNA]</scope>
    <source>
        <strain evidence="2 3">CH37_1T</strain>
    </source>
</reference>
<gene>
    <name evidence="2" type="ORF">FZD47_19070</name>
</gene>
<sequence>MYMLIKIFSSAAIIGIITELARRFPVYGGMVAALPLVSLLSIIWLSVQGEPAQNVTRFTLGVLSGLPATIVMLLVIYTAFKHAIQLPLAIIMGIAAWGIFLLIQNYFMQSFIR</sequence>
<comment type="caution">
    <text evidence="2">The sequence shown here is derived from an EMBL/GenBank/DDBJ whole genome shotgun (WGS) entry which is preliminary data.</text>
</comment>
<name>A0A5D4SHK3_9BACI</name>
<dbReference type="RefSeq" id="WP_148950582.1">
    <property type="nucleotide sequence ID" value="NZ_CP160000.1"/>
</dbReference>
<proteinExistence type="predicted"/>
<feature type="transmembrane region" description="Helical" evidence="1">
    <location>
        <begin position="59"/>
        <end position="80"/>
    </location>
</feature>
<feature type="transmembrane region" description="Helical" evidence="1">
    <location>
        <begin position="31"/>
        <end position="47"/>
    </location>
</feature>
<protein>
    <submittedName>
        <fullName evidence="2">DUF3147 family protein</fullName>
    </submittedName>
</protein>
<dbReference type="AlphaFoldDB" id="A0A5D4SHK3"/>
<keyword evidence="1" id="KW-0812">Transmembrane</keyword>
<evidence type="ECO:0000256" key="1">
    <source>
        <dbReference type="SAM" id="Phobius"/>
    </source>
</evidence>
<keyword evidence="1" id="KW-0472">Membrane</keyword>